<evidence type="ECO:0000259" key="8">
    <source>
        <dbReference type="Pfam" id="PF03460"/>
    </source>
</evidence>
<gene>
    <name evidence="9" type="primary">cobG</name>
    <name evidence="9" type="ORF">GCM10012287_40530</name>
</gene>
<feature type="domain" description="Nitrite/Sulfite reductase ferredoxin-like" evidence="8">
    <location>
        <begin position="49"/>
        <end position="105"/>
    </location>
</feature>
<keyword evidence="6" id="KW-0411">Iron-sulfur</keyword>
<feature type="compositionally biased region" description="Low complexity" evidence="7">
    <location>
        <begin position="382"/>
        <end position="400"/>
    </location>
</feature>
<dbReference type="SUPFAM" id="SSF56014">
    <property type="entry name" value="Nitrite and sulphite reductase 4Fe-4S domain-like"/>
    <property type="match status" value="1"/>
</dbReference>
<organism evidence="9 10">
    <name type="scientific">Streptomyces daqingensis</name>
    <dbReference type="NCBI Taxonomy" id="1472640"/>
    <lineage>
        <taxon>Bacteria</taxon>
        <taxon>Bacillati</taxon>
        <taxon>Actinomycetota</taxon>
        <taxon>Actinomycetes</taxon>
        <taxon>Kitasatosporales</taxon>
        <taxon>Streptomycetaceae</taxon>
        <taxon>Streptomyces</taxon>
    </lineage>
</organism>
<dbReference type="Proteomes" id="UP000631535">
    <property type="component" value="Unassembled WGS sequence"/>
</dbReference>
<dbReference type="Pfam" id="PF03460">
    <property type="entry name" value="NIR_SIR_ferr"/>
    <property type="match status" value="2"/>
</dbReference>
<evidence type="ECO:0000313" key="9">
    <source>
        <dbReference type="EMBL" id="GGO53574.1"/>
    </source>
</evidence>
<comment type="caution">
    <text evidence="9">The sequence shown here is derived from an EMBL/GenBank/DDBJ whole genome shotgun (WGS) entry which is preliminary data.</text>
</comment>
<name>A0ABQ2MKP6_9ACTN</name>
<keyword evidence="4" id="KW-0560">Oxidoreductase</keyword>
<dbReference type="InterPro" id="IPR045854">
    <property type="entry name" value="NO2/SO3_Rdtase_4Fe4S_sf"/>
</dbReference>
<protein>
    <submittedName>
        <fullName evidence="9">Precorrin-3B synthase</fullName>
    </submittedName>
</protein>
<dbReference type="NCBIfam" id="TIGR02435">
    <property type="entry name" value="CobG"/>
    <property type="match status" value="1"/>
</dbReference>
<dbReference type="InterPro" id="IPR051329">
    <property type="entry name" value="NIR_SIR_4Fe-4S"/>
</dbReference>
<keyword evidence="5" id="KW-0408">Iron</keyword>
<dbReference type="InterPro" id="IPR012798">
    <property type="entry name" value="Cbl_synth_CobG-like"/>
</dbReference>
<evidence type="ECO:0000256" key="1">
    <source>
        <dbReference type="ARBA" id="ARBA00022485"/>
    </source>
</evidence>
<dbReference type="EMBL" id="BMMP01000013">
    <property type="protein sequence ID" value="GGO53574.1"/>
    <property type="molecule type" value="Genomic_DNA"/>
</dbReference>
<evidence type="ECO:0000256" key="3">
    <source>
        <dbReference type="ARBA" id="ARBA00022723"/>
    </source>
</evidence>
<dbReference type="InterPro" id="IPR005117">
    <property type="entry name" value="NiRdtase/SiRdtase_haem-b_fer"/>
</dbReference>
<evidence type="ECO:0000256" key="4">
    <source>
        <dbReference type="ARBA" id="ARBA00023002"/>
    </source>
</evidence>
<dbReference type="PANTHER" id="PTHR32439">
    <property type="entry name" value="FERREDOXIN--NITRITE REDUCTASE, CHLOROPLASTIC"/>
    <property type="match status" value="1"/>
</dbReference>
<evidence type="ECO:0000256" key="5">
    <source>
        <dbReference type="ARBA" id="ARBA00023004"/>
    </source>
</evidence>
<feature type="compositionally biased region" description="Basic and acidic residues" evidence="7">
    <location>
        <begin position="12"/>
        <end position="22"/>
    </location>
</feature>
<dbReference type="InterPro" id="IPR036136">
    <property type="entry name" value="Nit/Sulf_reduc_fer-like_dom_sf"/>
</dbReference>
<keyword evidence="10" id="KW-1185">Reference proteome</keyword>
<evidence type="ECO:0000313" key="10">
    <source>
        <dbReference type="Proteomes" id="UP000631535"/>
    </source>
</evidence>
<dbReference type="Gene3D" id="3.30.413.10">
    <property type="entry name" value="Sulfite Reductase Hemoprotein, domain 1"/>
    <property type="match status" value="1"/>
</dbReference>
<evidence type="ECO:0000256" key="7">
    <source>
        <dbReference type="SAM" id="MobiDB-lite"/>
    </source>
</evidence>
<accession>A0ABQ2MKP6</accession>
<keyword evidence="2" id="KW-0349">Heme</keyword>
<feature type="region of interest" description="Disordered" evidence="7">
    <location>
        <begin position="376"/>
        <end position="401"/>
    </location>
</feature>
<keyword evidence="1" id="KW-0004">4Fe-4S</keyword>
<evidence type="ECO:0000256" key="6">
    <source>
        <dbReference type="ARBA" id="ARBA00023014"/>
    </source>
</evidence>
<reference evidence="10" key="1">
    <citation type="journal article" date="2019" name="Int. J. Syst. Evol. Microbiol.">
        <title>The Global Catalogue of Microorganisms (GCM) 10K type strain sequencing project: providing services to taxonomists for standard genome sequencing and annotation.</title>
        <authorList>
            <consortium name="The Broad Institute Genomics Platform"/>
            <consortium name="The Broad Institute Genome Sequencing Center for Infectious Disease"/>
            <person name="Wu L."/>
            <person name="Ma J."/>
        </authorList>
    </citation>
    <scope>NUCLEOTIDE SEQUENCE [LARGE SCALE GENOMIC DNA]</scope>
    <source>
        <strain evidence="10">CGMCC 4.7178</strain>
    </source>
</reference>
<dbReference type="PANTHER" id="PTHR32439:SF9">
    <property type="entry name" value="BLR3264 PROTEIN"/>
    <property type="match status" value="1"/>
</dbReference>
<dbReference type="Gene3D" id="3.90.480.10">
    <property type="entry name" value="Sulfite Reductase Hemoprotein,Domain 2"/>
    <property type="match status" value="1"/>
</dbReference>
<keyword evidence="3" id="KW-0479">Metal-binding</keyword>
<feature type="region of interest" description="Disordered" evidence="7">
    <location>
        <begin position="1"/>
        <end position="37"/>
    </location>
</feature>
<feature type="domain" description="Nitrite/Sulfite reductase ferredoxin-like" evidence="8">
    <location>
        <begin position="284"/>
        <end position="347"/>
    </location>
</feature>
<proteinExistence type="predicted"/>
<dbReference type="SUPFAM" id="SSF55124">
    <property type="entry name" value="Nitrite/Sulfite reductase N-terminal domain-like"/>
    <property type="match status" value="2"/>
</dbReference>
<sequence length="466" mass="47922">MLAAMPQLASTARDRDGTDTRARPGRHGRDRGDACPGALRLHPADDGALARIRVPAGLLTSAQARVLAETADALGDGHIDVTSRGNLQLRGLNGQESAELAARLDGAGLLPSPRHDRVRNVVASPLSGLDGHGHADVRPWAAQLDELLLASEDATELSGRFLFAFDDGRGDTAGLDADVTLIALPCGREALLRLAGTAAVRVPAEHAPDTALLAAEAFLSAVRESGSAVWRVSELPDGREQLTLRVARRLRGADVPVRPVAGVPPLPAVSAPAPGLVEGPAGRRSLYVLARLGRLTSEQLHRLASLSGQPGGADDGPAKGELRVTPWRGVVVPDLPAAEAAAQLRELSDAGLVTGADSPWHGVSACTGLPGCARSHRDVRSDAAPGRADAAPGSAAPAAPEGTSLLPVHFSGCERRCGRPKGDVVDVVAGGNGYTVAVQAEGSIRERAVPDGELAHAVASARAGRE</sequence>
<evidence type="ECO:0000256" key="2">
    <source>
        <dbReference type="ARBA" id="ARBA00022617"/>
    </source>
</evidence>